<evidence type="ECO:0000256" key="1">
    <source>
        <dbReference type="ARBA" id="ARBA00006734"/>
    </source>
</evidence>
<dbReference type="OrthoDB" id="5358702at2759"/>
<dbReference type="PANTHER" id="PTHR11129:SF3">
    <property type="entry name" value="PROTEIN PRENYLTRANSFERASE ALPHA SUBUNIT REPEAT-CONTAINING PROTEIN 1"/>
    <property type="match status" value="1"/>
</dbReference>
<sequence length="353" mass="40504">MSRALDKGVKEALKNGDHEKVFEDISAPLTQASGSPLEIELLGQSHVLEPGTTFLQDGNAVAIPKLRLVQAFIYARQVLLGYLQANEKYSEQEIRKATAIILLMDPEHLTAANTRKRLLTSSLPGAENVAKILLDEKFFIDGLLTSRLHRHTKSPILWSHRRWLTEQFQHVGIAGDVAEDLRSVVFVAAERHPHNYYAWCHARHLIDSVDSGNENQSRSEVVADSKRWCLSHHDDVSGWMFLLFLLTRWPQEATSTVRETLKLAESFYWRNESVWYFLRNMMLSVHVGRTEKDQYQSVWQALRRDTQDNSQGRKVLDEASRWIQTYSAKPCTRSRPEWLDAKGSRIGSSNPWL</sequence>
<protein>
    <submittedName>
        <fullName evidence="5">Protein prenyltransferase alpha subunit repeat-containing protein 1-B</fullName>
    </submittedName>
</protein>
<evidence type="ECO:0000313" key="5">
    <source>
        <dbReference type="EMBL" id="POR32947.1"/>
    </source>
</evidence>
<dbReference type="AlphaFoldDB" id="A0A2S4KRZ2"/>
<comment type="similarity">
    <text evidence="1">Belongs to the protein prenyltransferase subunit alpha family.</text>
</comment>
<dbReference type="Proteomes" id="UP000237481">
    <property type="component" value="Unassembled WGS sequence"/>
</dbReference>
<dbReference type="EMBL" id="PKSG01000772">
    <property type="protein sequence ID" value="POR32947.1"/>
    <property type="molecule type" value="Genomic_DNA"/>
</dbReference>
<evidence type="ECO:0000313" key="6">
    <source>
        <dbReference type="Proteomes" id="UP000237481"/>
    </source>
</evidence>
<keyword evidence="6" id="KW-1185">Reference proteome</keyword>
<proteinExistence type="inferred from homology"/>
<dbReference type="SUPFAM" id="SSF48439">
    <property type="entry name" value="Protein prenylyltransferase"/>
    <property type="match status" value="1"/>
</dbReference>
<dbReference type="Gene3D" id="1.25.40.120">
    <property type="entry name" value="Protein prenylyltransferase"/>
    <property type="match status" value="1"/>
</dbReference>
<dbReference type="GO" id="GO:0005737">
    <property type="term" value="C:cytoplasm"/>
    <property type="evidence" value="ECO:0007669"/>
    <property type="project" value="TreeGrafter"/>
</dbReference>
<name>A0A2S4KRZ2_9HYPO</name>
<comment type="caution">
    <text evidence="5">The sequence shown here is derived from an EMBL/GenBank/DDBJ whole genome shotgun (WGS) entry which is preliminary data.</text>
</comment>
<gene>
    <name evidence="5" type="ORF">TPAR_06872</name>
</gene>
<reference evidence="5 6" key="1">
    <citation type="submission" date="2018-01" db="EMBL/GenBank/DDBJ databases">
        <title>Harnessing the power of phylogenomics to disentangle the directionality and signatures of interkingdom host jumping in the parasitic fungal genus Tolypocladium.</title>
        <authorList>
            <person name="Quandt C.A."/>
            <person name="Patterson W."/>
            <person name="Spatafora J.W."/>
        </authorList>
    </citation>
    <scope>NUCLEOTIDE SEQUENCE [LARGE SCALE GENOMIC DNA]</scope>
    <source>
        <strain evidence="5 6">NRBC 100945</strain>
    </source>
</reference>
<dbReference type="InterPro" id="IPR002088">
    <property type="entry name" value="Prenyl_trans_a"/>
</dbReference>
<dbReference type="Pfam" id="PF01239">
    <property type="entry name" value="PPTA"/>
    <property type="match status" value="1"/>
</dbReference>
<keyword evidence="4" id="KW-0677">Repeat</keyword>
<dbReference type="GO" id="GO:0008318">
    <property type="term" value="F:protein prenyltransferase activity"/>
    <property type="evidence" value="ECO:0007669"/>
    <property type="project" value="InterPro"/>
</dbReference>
<keyword evidence="2" id="KW-0637">Prenyltransferase</keyword>
<evidence type="ECO:0000256" key="2">
    <source>
        <dbReference type="ARBA" id="ARBA00022602"/>
    </source>
</evidence>
<evidence type="ECO:0000256" key="3">
    <source>
        <dbReference type="ARBA" id="ARBA00022679"/>
    </source>
</evidence>
<keyword evidence="3 5" id="KW-0808">Transferase</keyword>
<evidence type="ECO:0000256" key="4">
    <source>
        <dbReference type="ARBA" id="ARBA00022737"/>
    </source>
</evidence>
<dbReference type="PANTHER" id="PTHR11129">
    <property type="entry name" value="PROTEIN FARNESYLTRANSFERASE ALPHA SUBUNIT/RAB GERANYLGERANYL TRANSFERASE ALPHA SUBUNIT"/>
    <property type="match status" value="1"/>
</dbReference>
<accession>A0A2S4KRZ2</accession>
<organism evidence="5 6">
    <name type="scientific">Tolypocladium paradoxum</name>
    <dbReference type="NCBI Taxonomy" id="94208"/>
    <lineage>
        <taxon>Eukaryota</taxon>
        <taxon>Fungi</taxon>
        <taxon>Dikarya</taxon>
        <taxon>Ascomycota</taxon>
        <taxon>Pezizomycotina</taxon>
        <taxon>Sordariomycetes</taxon>
        <taxon>Hypocreomycetidae</taxon>
        <taxon>Hypocreales</taxon>
        <taxon>Ophiocordycipitaceae</taxon>
        <taxon>Tolypocladium</taxon>
    </lineage>
</organism>